<evidence type="ECO:0000256" key="2">
    <source>
        <dbReference type="ARBA" id="ARBA00022679"/>
    </source>
</evidence>
<dbReference type="InterPro" id="IPR019539">
    <property type="entry name" value="GalKase_N"/>
</dbReference>
<dbReference type="InterPro" id="IPR019741">
    <property type="entry name" value="Galactokinase_CS"/>
</dbReference>
<dbReference type="PANTHER" id="PTHR10457:SF7">
    <property type="entry name" value="GALACTOKINASE-RELATED"/>
    <property type="match status" value="1"/>
</dbReference>
<proteinExistence type="inferred from homology"/>
<keyword evidence="6" id="KW-0299">Galactose metabolism</keyword>
<dbReference type="Pfam" id="PF00288">
    <property type="entry name" value="GHMP_kinases_N"/>
    <property type="match status" value="1"/>
</dbReference>
<evidence type="ECO:0000256" key="7">
    <source>
        <dbReference type="NCBIfam" id="TIGR00131"/>
    </source>
</evidence>
<dbReference type="PROSITE" id="PS00106">
    <property type="entry name" value="GALACTOKINASE"/>
    <property type="match status" value="1"/>
</dbReference>
<dbReference type="PRINTS" id="PR00959">
    <property type="entry name" value="MEVGALKINASE"/>
</dbReference>
<keyword evidence="12" id="KW-1185">Reference proteome</keyword>
<evidence type="ECO:0000259" key="10">
    <source>
        <dbReference type="Pfam" id="PF10509"/>
    </source>
</evidence>
<dbReference type="PANTHER" id="PTHR10457">
    <property type="entry name" value="MEVALONATE KINASE/GALACTOKINASE"/>
    <property type="match status" value="1"/>
</dbReference>
<keyword evidence="3" id="KW-0547">Nucleotide-binding</keyword>
<evidence type="ECO:0000256" key="1">
    <source>
        <dbReference type="ARBA" id="ARBA00006566"/>
    </source>
</evidence>
<dbReference type="Gene3D" id="3.30.230.10">
    <property type="match status" value="1"/>
</dbReference>
<dbReference type="GO" id="GO:0004335">
    <property type="term" value="F:galactokinase activity"/>
    <property type="evidence" value="ECO:0007669"/>
    <property type="project" value="UniProtKB-EC"/>
</dbReference>
<feature type="domain" description="Galactokinase N-terminal" evidence="10">
    <location>
        <begin position="7"/>
        <end position="53"/>
    </location>
</feature>
<evidence type="ECO:0000256" key="6">
    <source>
        <dbReference type="ARBA" id="ARBA00023144"/>
    </source>
</evidence>
<dbReference type="InterPro" id="IPR014721">
    <property type="entry name" value="Ribsml_uS5_D2-typ_fold_subgr"/>
</dbReference>
<dbReference type="PRINTS" id="PR00473">
    <property type="entry name" value="GALCTOKINASE"/>
</dbReference>
<comment type="similarity">
    <text evidence="1">Belongs to the GHMP kinase family. GalK subfamily.</text>
</comment>
<dbReference type="InterPro" id="IPR000705">
    <property type="entry name" value="Galactokinase"/>
</dbReference>
<feature type="domain" description="GHMP kinase N-terminal" evidence="8">
    <location>
        <begin position="91"/>
        <end position="180"/>
    </location>
</feature>
<dbReference type="PROSITE" id="PS00627">
    <property type="entry name" value="GHMP_KINASES_ATP"/>
    <property type="match status" value="1"/>
</dbReference>
<accession>A0ABN5U0C2</accession>
<sequence>MQPIRNLFEQHFGASPQWLGRAPGRVNLIGEHTDYNDGFVLPCAIDFSTEVALCTNQSNRVRVFAANETEHTADNFQLDAITPDDSVHWRNYVRGMVLMLSDAAAQRGKKLRGMDMVIHGNVPQGGGLSSSAALELALANAINAAFDLGLTPQDMARLGQACENHFVGCNCGIMDQLISASANSQHLSLIDCRSLETRSVPLPTGFKLLIINSNVRRGLVDGEYNLRRVQCESAASYYGVKALRDLSLEQLFADADGLDATAFRRARHVVSENLRTLACAEALNQQDMQRVFKLMSESHTSMRDDFEITVPAIDALVEIVADALKGQGGVRMTGGGFGGCVVALLPDALLEPVKACVSKAYPEQTGLVPVFIETGAAAGAQAQPII</sequence>
<dbReference type="Pfam" id="PF08544">
    <property type="entry name" value="GHMP_kinases_C"/>
    <property type="match status" value="1"/>
</dbReference>
<dbReference type="InterPro" id="IPR006206">
    <property type="entry name" value="Mevalonate/galactokinase"/>
</dbReference>
<evidence type="ECO:0000313" key="12">
    <source>
        <dbReference type="Proteomes" id="UP000278437"/>
    </source>
</evidence>
<dbReference type="InterPro" id="IPR020568">
    <property type="entry name" value="Ribosomal_Su5_D2-typ_SF"/>
</dbReference>
<dbReference type="SUPFAM" id="SSF55060">
    <property type="entry name" value="GHMP Kinase, C-terminal domain"/>
    <property type="match status" value="1"/>
</dbReference>
<dbReference type="Pfam" id="PF10509">
    <property type="entry name" value="GalKase_gal_bdg"/>
    <property type="match status" value="1"/>
</dbReference>
<dbReference type="InterPro" id="IPR013750">
    <property type="entry name" value="GHMP_kinase_C_dom"/>
</dbReference>
<dbReference type="RefSeq" id="WP_126168468.1">
    <property type="nucleotide sequence ID" value="NZ_CP020373.1"/>
</dbReference>
<feature type="domain" description="GHMP kinase C-terminal" evidence="9">
    <location>
        <begin position="280"/>
        <end position="362"/>
    </location>
</feature>
<dbReference type="NCBIfam" id="TIGR00131">
    <property type="entry name" value="gal_kin"/>
    <property type="match status" value="1"/>
</dbReference>
<dbReference type="EMBL" id="CP020373">
    <property type="protein sequence ID" value="AZQ12280.1"/>
    <property type="molecule type" value="Genomic_DNA"/>
</dbReference>
<keyword evidence="2 11" id="KW-0808">Transferase</keyword>
<keyword evidence="6" id="KW-0119">Carbohydrate metabolism</keyword>
<dbReference type="NCBIfam" id="NF003472">
    <property type="entry name" value="PRK05101.1"/>
    <property type="match status" value="1"/>
</dbReference>
<evidence type="ECO:0000259" key="8">
    <source>
        <dbReference type="Pfam" id="PF00288"/>
    </source>
</evidence>
<evidence type="ECO:0000313" key="11">
    <source>
        <dbReference type="EMBL" id="AZQ12280.1"/>
    </source>
</evidence>
<keyword evidence="4" id="KW-0418">Kinase</keyword>
<protein>
    <recommendedName>
        <fullName evidence="7">Galactokinase</fullName>
        <ecNumber evidence="7">2.7.1.6</ecNumber>
    </recommendedName>
</protein>
<evidence type="ECO:0000259" key="9">
    <source>
        <dbReference type="Pfam" id="PF08544"/>
    </source>
</evidence>
<dbReference type="InterPro" id="IPR006203">
    <property type="entry name" value="GHMP_knse_ATP-bd_CS"/>
</dbReference>
<evidence type="ECO:0000256" key="4">
    <source>
        <dbReference type="ARBA" id="ARBA00022777"/>
    </source>
</evidence>
<evidence type="ECO:0000256" key="5">
    <source>
        <dbReference type="ARBA" id="ARBA00022840"/>
    </source>
</evidence>
<name>A0ABN5U0C2_9GAMM</name>
<dbReference type="SUPFAM" id="SSF54211">
    <property type="entry name" value="Ribosomal protein S5 domain 2-like"/>
    <property type="match status" value="1"/>
</dbReference>
<dbReference type="Gene3D" id="3.30.70.890">
    <property type="entry name" value="GHMP kinase, C-terminal domain"/>
    <property type="match status" value="1"/>
</dbReference>
<keyword evidence="5" id="KW-0067">ATP-binding</keyword>
<reference evidence="12" key="1">
    <citation type="submission" date="2017-03" db="EMBL/GenBank/DDBJ databases">
        <title>Full genome sequence of a non-lethal Shewanella isolate that potentiates virulence of Vibio parahaemolyticus causing acute hepatopancreatic necrosis disease (AHPND) in shrimp.</title>
        <authorList>
            <person name="Prachumwat A."/>
            <person name="Sritunyalucksana K."/>
        </authorList>
    </citation>
    <scope>NUCLEOTIDE SEQUENCE [LARGE SCALE GENOMIC DNA]</scope>
    <source>
        <strain evidence="12">TH2012</strain>
    </source>
</reference>
<evidence type="ECO:0000256" key="3">
    <source>
        <dbReference type="ARBA" id="ARBA00022741"/>
    </source>
</evidence>
<dbReference type="InterPro" id="IPR006204">
    <property type="entry name" value="GHMP_kinase_N_dom"/>
</dbReference>
<dbReference type="Proteomes" id="UP000278437">
    <property type="component" value="Chromosome"/>
</dbReference>
<dbReference type="InterPro" id="IPR036554">
    <property type="entry name" value="GHMP_kinase_C_sf"/>
</dbReference>
<organism evidence="11 12">
    <name type="scientific">Shewanella khirikhana</name>
    <dbReference type="NCBI Taxonomy" id="1965282"/>
    <lineage>
        <taxon>Bacteria</taxon>
        <taxon>Pseudomonadati</taxon>
        <taxon>Pseudomonadota</taxon>
        <taxon>Gammaproteobacteria</taxon>
        <taxon>Alteromonadales</taxon>
        <taxon>Shewanellaceae</taxon>
        <taxon>Shewanella</taxon>
    </lineage>
</organism>
<dbReference type="EC" id="2.7.1.6" evidence="7"/>
<dbReference type="PIRSF" id="PIRSF000530">
    <property type="entry name" value="Galactokinase"/>
    <property type="match status" value="1"/>
</dbReference>
<gene>
    <name evidence="11" type="primary">galK_3</name>
    <name evidence="11" type="ORF">STH12_03220</name>
</gene>